<name>A0A315W730_GAMAF</name>
<feature type="transmembrane region" description="Helical" evidence="7">
    <location>
        <begin position="119"/>
        <end position="140"/>
    </location>
</feature>
<comment type="similarity">
    <text evidence="2 7">Belongs to the XK family.</text>
</comment>
<dbReference type="InterPro" id="IPR050895">
    <property type="entry name" value="XK-related_scramblase"/>
</dbReference>
<keyword evidence="3" id="KW-1003">Cell membrane</keyword>
<dbReference type="EMBL" id="NHOQ01001000">
    <property type="protein sequence ID" value="PWA27632.1"/>
    <property type="molecule type" value="Genomic_DNA"/>
</dbReference>
<evidence type="ECO:0000256" key="1">
    <source>
        <dbReference type="ARBA" id="ARBA00004651"/>
    </source>
</evidence>
<comment type="subcellular location">
    <subcellularLocation>
        <location evidence="1">Cell membrane</location>
        <topology evidence="1">Multi-pass membrane protein</topology>
    </subcellularLocation>
    <subcellularLocation>
        <location evidence="7">Membrane</location>
        <topology evidence="7">Multi-pass membrane protein</topology>
    </subcellularLocation>
</comment>
<dbReference type="GO" id="GO:0043652">
    <property type="term" value="P:engulfment of apoptotic cell"/>
    <property type="evidence" value="ECO:0007669"/>
    <property type="project" value="TreeGrafter"/>
</dbReference>
<accession>A0A315W730</accession>
<gene>
    <name evidence="8" type="ORF">CCH79_00000029</name>
</gene>
<keyword evidence="4 7" id="KW-0812">Transmembrane</keyword>
<evidence type="ECO:0000256" key="2">
    <source>
        <dbReference type="ARBA" id="ARBA00008789"/>
    </source>
</evidence>
<dbReference type="PANTHER" id="PTHR16024:SF12">
    <property type="entry name" value="XK-RELATED PROTEIN"/>
    <property type="match status" value="1"/>
</dbReference>
<feature type="transmembrane region" description="Helical" evidence="7">
    <location>
        <begin position="80"/>
        <end position="99"/>
    </location>
</feature>
<comment type="caution">
    <text evidence="8">The sequence shown here is derived from an EMBL/GenBank/DDBJ whole genome shotgun (WGS) entry which is preliminary data.</text>
</comment>
<dbReference type="GO" id="GO:0005886">
    <property type="term" value="C:plasma membrane"/>
    <property type="evidence" value="ECO:0007669"/>
    <property type="project" value="UniProtKB-SubCell"/>
</dbReference>
<dbReference type="PANTHER" id="PTHR16024">
    <property type="entry name" value="XK-RELATED PROTEIN"/>
    <property type="match status" value="1"/>
</dbReference>
<evidence type="ECO:0000256" key="5">
    <source>
        <dbReference type="ARBA" id="ARBA00022989"/>
    </source>
</evidence>
<evidence type="ECO:0000256" key="7">
    <source>
        <dbReference type="RuleBase" id="RU910716"/>
    </source>
</evidence>
<dbReference type="GO" id="GO:0070782">
    <property type="term" value="P:phosphatidylserine exposure on apoptotic cell surface"/>
    <property type="evidence" value="ECO:0007669"/>
    <property type="project" value="TreeGrafter"/>
</dbReference>
<evidence type="ECO:0000256" key="6">
    <source>
        <dbReference type="ARBA" id="ARBA00023136"/>
    </source>
</evidence>
<dbReference type="Proteomes" id="UP000250572">
    <property type="component" value="Unassembled WGS sequence"/>
</dbReference>
<reference evidence="8 9" key="1">
    <citation type="journal article" date="2018" name="G3 (Bethesda)">
        <title>A High-Quality Reference Genome for the Invasive Mosquitofish Gambusia affinis Using a Chicago Library.</title>
        <authorList>
            <person name="Hoffberg S.L."/>
            <person name="Troendle N.J."/>
            <person name="Glenn T.C."/>
            <person name="Mahmud O."/>
            <person name="Louha S."/>
            <person name="Chalopin D."/>
            <person name="Bennetzen J.L."/>
            <person name="Mauricio R."/>
        </authorList>
    </citation>
    <scope>NUCLEOTIDE SEQUENCE [LARGE SCALE GENOMIC DNA]</scope>
    <source>
        <strain evidence="8">NE01/NJP1002.9</strain>
        <tissue evidence="8">Muscle</tissue>
    </source>
</reference>
<organism evidence="8 9">
    <name type="scientific">Gambusia affinis</name>
    <name type="common">Western mosquitofish</name>
    <name type="synonym">Heterandria affinis</name>
    <dbReference type="NCBI Taxonomy" id="33528"/>
    <lineage>
        <taxon>Eukaryota</taxon>
        <taxon>Metazoa</taxon>
        <taxon>Chordata</taxon>
        <taxon>Craniata</taxon>
        <taxon>Vertebrata</taxon>
        <taxon>Euteleostomi</taxon>
        <taxon>Actinopterygii</taxon>
        <taxon>Neopterygii</taxon>
        <taxon>Teleostei</taxon>
        <taxon>Neoteleostei</taxon>
        <taxon>Acanthomorphata</taxon>
        <taxon>Ovalentaria</taxon>
        <taxon>Atherinomorphae</taxon>
        <taxon>Cyprinodontiformes</taxon>
        <taxon>Poeciliidae</taxon>
        <taxon>Poeciliinae</taxon>
        <taxon>Gambusia</taxon>
    </lineage>
</organism>
<evidence type="ECO:0000256" key="4">
    <source>
        <dbReference type="ARBA" id="ARBA00022692"/>
    </source>
</evidence>
<dbReference type="Pfam" id="PF09815">
    <property type="entry name" value="XK-related"/>
    <property type="match status" value="1"/>
</dbReference>
<keyword evidence="5 7" id="KW-1133">Transmembrane helix</keyword>
<dbReference type="GO" id="GO:1902742">
    <property type="term" value="P:apoptotic process involved in development"/>
    <property type="evidence" value="ECO:0007669"/>
    <property type="project" value="TreeGrafter"/>
</dbReference>
<keyword evidence="9" id="KW-1185">Reference proteome</keyword>
<evidence type="ECO:0000313" key="9">
    <source>
        <dbReference type="Proteomes" id="UP000250572"/>
    </source>
</evidence>
<comment type="caution">
    <text evidence="7">Lacks conserved residue(s) required for the propagation of feature annotation.</text>
</comment>
<proteinExistence type="inferred from homology"/>
<protein>
    <recommendedName>
        <fullName evidence="7">XK-related protein</fullName>
    </recommendedName>
</protein>
<evidence type="ECO:0000256" key="3">
    <source>
        <dbReference type="ARBA" id="ARBA00022475"/>
    </source>
</evidence>
<keyword evidence="6 7" id="KW-0472">Membrane</keyword>
<dbReference type="InterPro" id="IPR018629">
    <property type="entry name" value="XK-rel"/>
</dbReference>
<sequence>MAAKSDGRGVVTGFAQLHNLDEVVGTGEDDARDGSSFHICHCCNTSSCYWGCRSACLHYLRKKGRGKGRDAGRPPQKERLWLDCLWIVLALLVFFWDVGTDLCLAADYYHKRNFLWSSLTLFFVLVPSVLVQILSFRWFVQDYTGGGLGSVEGLSSRRATAGFQRDRCCRLSVWVWQTIIHIFQMGQVWRIPSAILLCHRLLQLFHVPPRCEPAAQLTVLGSLLRHTLDQTYTERLTTDKLEKNRLKVDICFSFLVVQILIQECKGINRSLSWLASWLVFAKKALLKQFCKINCVVAPEPTGIRLLVFSLAMITESKPLKRAPQENPQLCDRGARRNLRLLSLQRALTESGASGSCPITTELLLSPSSCYATHPLYSLQSPAFRALMLRSHFCSLTL</sequence>
<evidence type="ECO:0000313" key="8">
    <source>
        <dbReference type="EMBL" id="PWA27632.1"/>
    </source>
</evidence>
<dbReference type="AlphaFoldDB" id="A0A315W730"/>